<sequence>MRNRFNSRGEKLVFCPLGFETEAGRDGRRLQETRKNWREKYRGELWRKPRVPVLEEHVALNIINPVALEWKKKWEEVLKSYFIAREALARVGAGASALNIS</sequence>
<protein>
    <submittedName>
        <fullName evidence="1">Uncharacterized protein</fullName>
    </submittedName>
</protein>
<keyword evidence="2" id="KW-1185">Reference proteome</keyword>
<accession>A0ABD1YEU1</accession>
<evidence type="ECO:0000313" key="1">
    <source>
        <dbReference type="EMBL" id="KAL2629195.1"/>
    </source>
</evidence>
<name>A0ABD1YEU1_9MARC</name>
<evidence type="ECO:0000313" key="2">
    <source>
        <dbReference type="Proteomes" id="UP001605036"/>
    </source>
</evidence>
<reference evidence="1 2" key="1">
    <citation type="submission" date="2024-09" db="EMBL/GenBank/DDBJ databases">
        <title>Chromosome-scale assembly of Riccia fluitans.</title>
        <authorList>
            <person name="Paukszto L."/>
            <person name="Sawicki J."/>
            <person name="Karawczyk K."/>
            <person name="Piernik-Szablinska J."/>
            <person name="Szczecinska M."/>
            <person name="Mazdziarz M."/>
        </authorList>
    </citation>
    <scope>NUCLEOTIDE SEQUENCE [LARGE SCALE GENOMIC DNA]</scope>
    <source>
        <strain evidence="1">Rf_01</strain>
        <tissue evidence="1">Aerial parts of the thallus</tissue>
    </source>
</reference>
<comment type="caution">
    <text evidence="1">The sequence shown here is derived from an EMBL/GenBank/DDBJ whole genome shotgun (WGS) entry which is preliminary data.</text>
</comment>
<gene>
    <name evidence="1" type="ORF">R1flu_013881</name>
</gene>
<dbReference type="EMBL" id="JBHFFA010000004">
    <property type="protein sequence ID" value="KAL2629195.1"/>
    <property type="molecule type" value="Genomic_DNA"/>
</dbReference>
<dbReference type="Proteomes" id="UP001605036">
    <property type="component" value="Unassembled WGS sequence"/>
</dbReference>
<dbReference type="AlphaFoldDB" id="A0ABD1YEU1"/>
<organism evidence="1 2">
    <name type="scientific">Riccia fluitans</name>
    <dbReference type="NCBI Taxonomy" id="41844"/>
    <lineage>
        <taxon>Eukaryota</taxon>
        <taxon>Viridiplantae</taxon>
        <taxon>Streptophyta</taxon>
        <taxon>Embryophyta</taxon>
        <taxon>Marchantiophyta</taxon>
        <taxon>Marchantiopsida</taxon>
        <taxon>Marchantiidae</taxon>
        <taxon>Marchantiales</taxon>
        <taxon>Ricciaceae</taxon>
        <taxon>Riccia</taxon>
    </lineage>
</organism>
<proteinExistence type="predicted"/>